<feature type="region of interest" description="Disordered" evidence="3">
    <location>
        <begin position="1"/>
        <end position="20"/>
    </location>
</feature>
<dbReference type="PROSITE" id="PS50118">
    <property type="entry name" value="HMG_BOX_2"/>
    <property type="match status" value="1"/>
</dbReference>
<dbReference type="CDD" id="cd00084">
    <property type="entry name" value="HMG-box_SF"/>
    <property type="match status" value="1"/>
</dbReference>
<evidence type="ECO:0000256" key="1">
    <source>
        <dbReference type="PROSITE-ProRule" id="PRU00267"/>
    </source>
</evidence>
<dbReference type="Gene3D" id="1.10.30.10">
    <property type="entry name" value="High mobility group box domain"/>
    <property type="match status" value="1"/>
</dbReference>
<dbReference type="SMART" id="SM00398">
    <property type="entry name" value="HMG"/>
    <property type="match status" value="1"/>
</dbReference>
<protein>
    <recommendedName>
        <fullName evidence="4">HMG box domain-containing protein</fullName>
    </recommendedName>
</protein>
<comment type="caution">
    <text evidence="5">The sequence shown here is derived from an EMBL/GenBank/DDBJ whole genome shotgun (WGS) entry which is preliminary data.</text>
</comment>
<keyword evidence="1" id="KW-0238">DNA-binding</keyword>
<dbReference type="EMBL" id="CAKOGP040000002">
    <property type="protein sequence ID" value="CAJ1921557.1"/>
    <property type="molecule type" value="Genomic_DNA"/>
</dbReference>
<feature type="compositionally biased region" description="Basic residues" evidence="3">
    <location>
        <begin position="244"/>
        <end position="254"/>
    </location>
</feature>
<keyword evidence="2" id="KW-0175">Coiled coil</keyword>
<feature type="region of interest" description="Disordered" evidence="3">
    <location>
        <begin position="145"/>
        <end position="254"/>
    </location>
</feature>
<sequence>MADAVAAMAQSASNGSQKNGFSSTAALVSYLRSEADQAEKKAKQLREQASNLARQFGITEADQSAYEYPSHMAPLDENGVPKYKGKKRGRKPKVRKRKVNPNRRKRQHTAYTLFVQETYPIIKSAYPDYASKDVISIVAKQWKNELSEGEKGQWRARALETHGQDEEDETAEAASTNAAAPPPAPINAQHDEAVVAAAAAAAAEDDDDDDDEALMHEEDEDDMEDDGVEVEEEAETEDESSAGHARRSKRGRKK</sequence>
<name>A0AAD2FBE8_9STRA</name>
<dbReference type="GO" id="GO:0003677">
    <property type="term" value="F:DNA binding"/>
    <property type="evidence" value="ECO:0007669"/>
    <property type="project" value="UniProtKB-UniRule"/>
</dbReference>
<dbReference type="AlphaFoldDB" id="A0AAD2FBE8"/>
<accession>A0AAD2FBE8</accession>
<feature type="DNA-binding region" description="HMG box" evidence="1">
    <location>
        <begin position="104"/>
        <end position="173"/>
    </location>
</feature>
<proteinExistence type="predicted"/>
<reference evidence="5" key="1">
    <citation type="submission" date="2023-08" db="EMBL/GenBank/DDBJ databases">
        <authorList>
            <person name="Audoor S."/>
            <person name="Bilcke G."/>
        </authorList>
    </citation>
    <scope>NUCLEOTIDE SEQUENCE</scope>
</reference>
<dbReference type="Pfam" id="PF00505">
    <property type="entry name" value="HMG_box"/>
    <property type="match status" value="1"/>
</dbReference>
<feature type="domain" description="HMG box" evidence="4">
    <location>
        <begin position="104"/>
        <end position="173"/>
    </location>
</feature>
<evidence type="ECO:0000313" key="6">
    <source>
        <dbReference type="Proteomes" id="UP001295423"/>
    </source>
</evidence>
<feature type="compositionally biased region" description="Low complexity" evidence="3">
    <location>
        <begin position="1"/>
        <end position="13"/>
    </location>
</feature>
<feature type="coiled-coil region" evidence="2">
    <location>
        <begin position="28"/>
        <end position="55"/>
    </location>
</feature>
<keyword evidence="6" id="KW-1185">Reference proteome</keyword>
<dbReference type="SUPFAM" id="SSF47095">
    <property type="entry name" value="HMG-box"/>
    <property type="match status" value="1"/>
</dbReference>
<organism evidence="5 6">
    <name type="scientific">Cylindrotheca closterium</name>
    <dbReference type="NCBI Taxonomy" id="2856"/>
    <lineage>
        <taxon>Eukaryota</taxon>
        <taxon>Sar</taxon>
        <taxon>Stramenopiles</taxon>
        <taxon>Ochrophyta</taxon>
        <taxon>Bacillariophyta</taxon>
        <taxon>Bacillariophyceae</taxon>
        <taxon>Bacillariophycidae</taxon>
        <taxon>Bacillariales</taxon>
        <taxon>Bacillariaceae</taxon>
        <taxon>Cylindrotheca</taxon>
    </lineage>
</organism>
<dbReference type="InterPro" id="IPR009071">
    <property type="entry name" value="HMG_box_dom"/>
</dbReference>
<feature type="compositionally biased region" description="Basic residues" evidence="3">
    <location>
        <begin position="83"/>
        <end position="107"/>
    </location>
</feature>
<evidence type="ECO:0000259" key="4">
    <source>
        <dbReference type="PROSITE" id="PS50118"/>
    </source>
</evidence>
<evidence type="ECO:0000256" key="3">
    <source>
        <dbReference type="SAM" id="MobiDB-lite"/>
    </source>
</evidence>
<gene>
    <name evidence="5" type="ORF">CYCCA115_LOCUS934</name>
</gene>
<feature type="compositionally biased region" description="Basic and acidic residues" evidence="3">
    <location>
        <begin position="145"/>
        <end position="164"/>
    </location>
</feature>
<dbReference type="GO" id="GO:0005634">
    <property type="term" value="C:nucleus"/>
    <property type="evidence" value="ECO:0007669"/>
    <property type="project" value="UniProtKB-UniRule"/>
</dbReference>
<dbReference type="InterPro" id="IPR036910">
    <property type="entry name" value="HMG_box_dom_sf"/>
</dbReference>
<keyword evidence="1" id="KW-0539">Nucleus</keyword>
<evidence type="ECO:0000256" key="2">
    <source>
        <dbReference type="SAM" id="Coils"/>
    </source>
</evidence>
<feature type="region of interest" description="Disordered" evidence="3">
    <location>
        <begin position="67"/>
        <end position="107"/>
    </location>
</feature>
<feature type="compositionally biased region" description="Acidic residues" evidence="3">
    <location>
        <begin position="203"/>
        <end position="240"/>
    </location>
</feature>
<dbReference type="Proteomes" id="UP001295423">
    <property type="component" value="Unassembled WGS sequence"/>
</dbReference>
<evidence type="ECO:0000313" key="5">
    <source>
        <dbReference type="EMBL" id="CAJ1921557.1"/>
    </source>
</evidence>